<dbReference type="STRING" id="1210090.GCA_001613185_01349"/>
<protein>
    <recommendedName>
        <fullName evidence="3">Bacteriophage lambda head decoration protein D</fullName>
    </recommendedName>
</protein>
<proteinExistence type="predicted"/>
<keyword evidence="2" id="KW-1185">Reference proteome</keyword>
<comment type="caution">
    <text evidence="1">The sequence shown here is derived from an EMBL/GenBank/DDBJ whole genome shotgun (WGS) entry which is preliminary data.</text>
</comment>
<gene>
    <name evidence="1" type="ORF">DFR74_112209</name>
</gene>
<evidence type="ECO:0008006" key="3">
    <source>
        <dbReference type="Google" id="ProtNLM"/>
    </source>
</evidence>
<dbReference type="OrthoDB" id="5197973at2"/>
<organism evidence="1 2">
    <name type="scientific">Nocardia puris</name>
    <dbReference type="NCBI Taxonomy" id="208602"/>
    <lineage>
        <taxon>Bacteria</taxon>
        <taxon>Bacillati</taxon>
        <taxon>Actinomycetota</taxon>
        <taxon>Actinomycetes</taxon>
        <taxon>Mycobacteriales</taxon>
        <taxon>Nocardiaceae</taxon>
        <taxon>Nocardia</taxon>
    </lineage>
</organism>
<dbReference type="EMBL" id="QNRE01000012">
    <property type="protein sequence ID" value="RBO87032.1"/>
    <property type="molecule type" value="Genomic_DNA"/>
</dbReference>
<accession>A0A366DAF0</accession>
<sequence length="244" mass="25018">MSTDIGRETTHYQVDNKQWLLDIHGTDYTPNATLDISLFTAAGTNEVQTLTISGSPTGGTFTATFGGETTDDIAHNASAATVEDELEGLSTIGAGNVTVTGSAGGPYTVTFINALGQRNVAQLTVAHEFTGGSSPNITPATVTPGVNSHFPDGYIPSGTVIGRVTSTGLYGPYSDSANDGREVARGLTFAKVIARRANGSLASQVGTGRLIHGFVSPAKLPFQSGPGSLDAAAVADLPGIRFES</sequence>
<dbReference type="RefSeq" id="WP_067504987.1">
    <property type="nucleotide sequence ID" value="NZ_QNRE01000012.1"/>
</dbReference>
<dbReference type="AlphaFoldDB" id="A0A366DAF0"/>
<name>A0A366DAF0_9NOCA</name>
<reference evidence="1 2" key="1">
    <citation type="submission" date="2018-06" db="EMBL/GenBank/DDBJ databases">
        <title>Genomic Encyclopedia of Type Strains, Phase IV (KMG-IV): sequencing the most valuable type-strain genomes for metagenomic binning, comparative biology and taxonomic classification.</title>
        <authorList>
            <person name="Goeker M."/>
        </authorList>
    </citation>
    <scope>NUCLEOTIDE SEQUENCE [LARGE SCALE GENOMIC DNA]</scope>
    <source>
        <strain evidence="1 2">DSM 44599</strain>
    </source>
</reference>
<evidence type="ECO:0000313" key="1">
    <source>
        <dbReference type="EMBL" id="RBO87032.1"/>
    </source>
</evidence>
<dbReference type="Proteomes" id="UP000252586">
    <property type="component" value="Unassembled WGS sequence"/>
</dbReference>
<evidence type="ECO:0000313" key="2">
    <source>
        <dbReference type="Proteomes" id="UP000252586"/>
    </source>
</evidence>